<dbReference type="CDD" id="cd22970">
    <property type="entry name" value="DD_NDKH5-like"/>
    <property type="match status" value="1"/>
</dbReference>
<dbReference type="SUPFAM" id="SSF54919">
    <property type="entry name" value="Nucleoside diphosphate kinase, NDK"/>
    <property type="match status" value="1"/>
</dbReference>
<protein>
    <recommendedName>
        <fullName evidence="4">Nucleoside diphosphate kinase B</fullName>
    </recommendedName>
</protein>
<sequence>MAETSTRIYVERTLALIKPDAIHKAEEIEDYILKSGFNILQNLLRGLTEVCKQKPLNPCIWLADWLIKNNPNVPQICEETFDGSTAGDTSECHHECI</sequence>
<evidence type="ECO:0000313" key="2">
    <source>
        <dbReference type="Ensembl" id="ENSMMOP00000022916.1"/>
    </source>
</evidence>
<evidence type="ECO:0008006" key="4">
    <source>
        <dbReference type="Google" id="ProtNLM"/>
    </source>
</evidence>
<dbReference type="Ensembl" id="ENSMMOT00000023297.1">
    <property type="protein sequence ID" value="ENSMMOP00000022916.1"/>
    <property type="gene ID" value="ENSMMOG00000017428.1"/>
</dbReference>
<dbReference type="GO" id="GO:1902176">
    <property type="term" value="P:negative regulation of oxidative stress-induced intrinsic apoptotic signaling pathway"/>
    <property type="evidence" value="ECO:0007669"/>
    <property type="project" value="TreeGrafter"/>
</dbReference>
<comment type="similarity">
    <text evidence="1">Belongs to the NDK family.</text>
</comment>
<dbReference type="Proteomes" id="UP000261620">
    <property type="component" value="Unplaced"/>
</dbReference>
<accession>A0A3Q3XI33</accession>
<keyword evidence="3" id="KW-1185">Reference proteome</keyword>
<evidence type="ECO:0000256" key="1">
    <source>
        <dbReference type="ARBA" id="ARBA00008142"/>
    </source>
</evidence>
<dbReference type="InterPro" id="IPR036850">
    <property type="entry name" value="NDK-like_dom_sf"/>
</dbReference>
<proteinExistence type="inferred from homology"/>
<organism evidence="2 3">
    <name type="scientific">Mola mola</name>
    <name type="common">Ocean sunfish</name>
    <name type="synonym">Tetraodon mola</name>
    <dbReference type="NCBI Taxonomy" id="94237"/>
    <lineage>
        <taxon>Eukaryota</taxon>
        <taxon>Metazoa</taxon>
        <taxon>Chordata</taxon>
        <taxon>Craniata</taxon>
        <taxon>Vertebrata</taxon>
        <taxon>Euteleostomi</taxon>
        <taxon>Actinopterygii</taxon>
        <taxon>Neopterygii</taxon>
        <taxon>Teleostei</taxon>
        <taxon>Neoteleostei</taxon>
        <taxon>Acanthomorphata</taxon>
        <taxon>Eupercaria</taxon>
        <taxon>Tetraodontiformes</taxon>
        <taxon>Molidae</taxon>
        <taxon>Mola</taxon>
    </lineage>
</organism>
<dbReference type="Pfam" id="PF05186">
    <property type="entry name" value="Dpy-30"/>
    <property type="match status" value="1"/>
</dbReference>
<dbReference type="Gene3D" id="1.20.890.10">
    <property type="entry name" value="cAMP-dependent protein kinase regulatory subunit, dimerization-anchoring domain"/>
    <property type="match status" value="1"/>
</dbReference>
<dbReference type="InterPro" id="IPR007858">
    <property type="entry name" value="Dpy-30_motif"/>
</dbReference>
<dbReference type="GO" id="GO:0003341">
    <property type="term" value="P:cilium movement"/>
    <property type="evidence" value="ECO:0007669"/>
    <property type="project" value="TreeGrafter"/>
</dbReference>
<dbReference type="OMA" id="ECHHECI"/>
<dbReference type="PANTHER" id="PTHR46161">
    <property type="entry name" value="NUCLEOSIDE DIPHOSPHATE KINASE"/>
    <property type="match status" value="1"/>
</dbReference>
<evidence type="ECO:0000313" key="3">
    <source>
        <dbReference type="Proteomes" id="UP000261620"/>
    </source>
</evidence>
<name>A0A3Q3XI33_MOLML</name>
<reference evidence="2" key="1">
    <citation type="submission" date="2025-08" db="UniProtKB">
        <authorList>
            <consortium name="Ensembl"/>
        </authorList>
    </citation>
    <scope>IDENTIFICATION</scope>
</reference>
<dbReference type="AlphaFoldDB" id="A0A3Q3XI33"/>
<dbReference type="STRING" id="94237.ENSMMOP00000022916"/>
<dbReference type="PANTHER" id="PTHR46161:SF1">
    <property type="entry name" value="NUCLEOSIDE DIPHOSPHATE KINASE HOMOLOG 5"/>
    <property type="match status" value="1"/>
</dbReference>
<reference evidence="2" key="2">
    <citation type="submission" date="2025-09" db="UniProtKB">
        <authorList>
            <consortium name="Ensembl"/>
        </authorList>
    </citation>
    <scope>IDENTIFICATION</scope>
</reference>
<dbReference type="GO" id="GO:0005929">
    <property type="term" value="C:cilium"/>
    <property type="evidence" value="ECO:0007669"/>
    <property type="project" value="TreeGrafter"/>
</dbReference>